<keyword evidence="1" id="KW-0732">Signal</keyword>
<sequence>LRIKYIHFLSLFSIFILRLPVISINDTYLKINSIKKNKVTTKKKQKKDWQRKLYLLKYVSIRTNQLQIEYGDRHVSFQQITLHLSVKSNNT</sequence>
<name>A0A815VZD0_9BILA</name>
<feature type="chain" id="PRO_5032990197" evidence="1">
    <location>
        <begin position="25"/>
        <end position="91"/>
    </location>
</feature>
<feature type="non-terminal residue" evidence="2">
    <location>
        <position position="1"/>
    </location>
</feature>
<evidence type="ECO:0000256" key="1">
    <source>
        <dbReference type="SAM" id="SignalP"/>
    </source>
</evidence>
<dbReference type="Proteomes" id="UP000663864">
    <property type="component" value="Unassembled WGS sequence"/>
</dbReference>
<organism evidence="2 3">
    <name type="scientific">Rotaria sordida</name>
    <dbReference type="NCBI Taxonomy" id="392033"/>
    <lineage>
        <taxon>Eukaryota</taxon>
        <taxon>Metazoa</taxon>
        <taxon>Spiralia</taxon>
        <taxon>Gnathifera</taxon>
        <taxon>Rotifera</taxon>
        <taxon>Eurotatoria</taxon>
        <taxon>Bdelloidea</taxon>
        <taxon>Philodinida</taxon>
        <taxon>Philodinidae</taxon>
        <taxon>Rotaria</taxon>
    </lineage>
</organism>
<accession>A0A815VZD0</accession>
<dbReference type="AlphaFoldDB" id="A0A815VZD0"/>
<feature type="non-terminal residue" evidence="2">
    <location>
        <position position="91"/>
    </location>
</feature>
<feature type="signal peptide" evidence="1">
    <location>
        <begin position="1"/>
        <end position="24"/>
    </location>
</feature>
<reference evidence="2" key="1">
    <citation type="submission" date="2021-02" db="EMBL/GenBank/DDBJ databases">
        <authorList>
            <person name="Nowell W R."/>
        </authorList>
    </citation>
    <scope>NUCLEOTIDE SEQUENCE</scope>
</reference>
<protein>
    <submittedName>
        <fullName evidence="2">Uncharacterized protein</fullName>
    </submittedName>
</protein>
<evidence type="ECO:0000313" key="2">
    <source>
        <dbReference type="EMBL" id="CAF1536903.1"/>
    </source>
</evidence>
<proteinExistence type="predicted"/>
<comment type="caution">
    <text evidence="2">The sequence shown here is derived from an EMBL/GenBank/DDBJ whole genome shotgun (WGS) entry which is preliminary data.</text>
</comment>
<gene>
    <name evidence="2" type="ORF">ZHD862_LOCUS38939</name>
</gene>
<evidence type="ECO:0000313" key="3">
    <source>
        <dbReference type="Proteomes" id="UP000663864"/>
    </source>
</evidence>
<dbReference type="EMBL" id="CAJNOT010012150">
    <property type="protein sequence ID" value="CAF1536903.1"/>
    <property type="molecule type" value="Genomic_DNA"/>
</dbReference>